<dbReference type="HAMAP" id="MF_01930">
    <property type="entry name" value="PurN"/>
    <property type="match status" value="1"/>
</dbReference>
<comment type="catalytic activity">
    <reaction evidence="5 6">
        <text>N(1)-(5-phospho-beta-D-ribosyl)glycinamide + (6R)-10-formyltetrahydrofolate = N(2)-formyl-N(1)-(5-phospho-beta-D-ribosyl)glycinamide + (6S)-5,6,7,8-tetrahydrofolate + H(+)</text>
        <dbReference type="Rhea" id="RHEA:15053"/>
        <dbReference type="ChEBI" id="CHEBI:15378"/>
        <dbReference type="ChEBI" id="CHEBI:57453"/>
        <dbReference type="ChEBI" id="CHEBI:143788"/>
        <dbReference type="ChEBI" id="CHEBI:147286"/>
        <dbReference type="ChEBI" id="CHEBI:195366"/>
        <dbReference type="EC" id="2.1.2.2"/>
    </reaction>
</comment>
<dbReference type="Gene3D" id="3.40.50.170">
    <property type="entry name" value="Formyl transferase, N-terminal domain"/>
    <property type="match status" value="1"/>
</dbReference>
<reference evidence="8 9" key="1">
    <citation type="submission" date="2019-04" db="EMBL/GenBank/DDBJ databases">
        <title>Psychroflexus halotolerans sp. nov., isolated from a marine solar saltern.</title>
        <authorList>
            <person name="Feng X."/>
        </authorList>
    </citation>
    <scope>NUCLEOTIDE SEQUENCE [LARGE SCALE GENOMIC DNA]</scope>
    <source>
        <strain evidence="8 9">WDS2C27</strain>
    </source>
</reference>
<dbReference type="InterPro" id="IPR002376">
    <property type="entry name" value="Formyl_transf_N"/>
</dbReference>
<evidence type="ECO:0000256" key="1">
    <source>
        <dbReference type="ARBA" id="ARBA00005054"/>
    </source>
</evidence>
<evidence type="ECO:0000256" key="5">
    <source>
        <dbReference type="ARBA" id="ARBA00047664"/>
    </source>
</evidence>
<dbReference type="OrthoDB" id="9806170at2"/>
<dbReference type="Pfam" id="PF00551">
    <property type="entry name" value="Formyl_trans_N"/>
    <property type="match status" value="1"/>
</dbReference>
<dbReference type="EC" id="2.1.2.2" evidence="6"/>
<evidence type="ECO:0000256" key="4">
    <source>
        <dbReference type="ARBA" id="ARBA00038440"/>
    </source>
</evidence>
<feature type="active site" description="Proton donor" evidence="6">
    <location>
        <position position="112"/>
    </location>
</feature>
<comment type="function">
    <text evidence="6">Catalyzes the transfer of a formyl group from 10-formyltetrahydrofolate to 5-phospho-ribosyl-glycinamide (GAR), producing 5-phospho-ribosyl-N-formylglycinamide (FGAR) and tetrahydrofolate.</text>
</comment>
<dbReference type="UniPathway" id="UPA00074">
    <property type="reaction ID" value="UER00126"/>
</dbReference>
<feature type="binding site" evidence="6">
    <location>
        <position position="110"/>
    </location>
    <ligand>
        <name>(6R)-10-formyltetrahydrofolate</name>
        <dbReference type="ChEBI" id="CHEBI:195366"/>
    </ligand>
</feature>
<keyword evidence="3 6" id="KW-0658">Purine biosynthesis</keyword>
<feature type="binding site" evidence="6">
    <location>
        <position position="67"/>
    </location>
    <ligand>
        <name>(6R)-10-formyltetrahydrofolate</name>
        <dbReference type="ChEBI" id="CHEBI:195366"/>
    </ligand>
</feature>
<feature type="site" description="Raises pKa of active site His" evidence="6">
    <location>
        <position position="153"/>
    </location>
</feature>
<evidence type="ECO:0000256" key="3">
    <source>
        <dbReference type="ARBA" id="ARBA00022755"/>
    </source>
</evidence>
<dbReference type="RefSeq" id="WP_138930779.1">
    <property type="nucleotide sequence ID" value="NZ_SWMU01000001.1"/>
</dbReference>
<comment type="pathway">
    <text evidence="1 6">Purine metabolism; IMP biosynthesis via de novo pathway; N(2)-formyl-N(1)-(5-phospho-D-ribosyl)glycinamide from N(1)-(5-phospho-D-ribosyl)glycinamide (10-formyl THF route): step 1/1.</text>
</comment>
<dbReference type="GO" id="GO:0005829">
    <property type="term" value="C:cytosol"/>
    <property type="evidence" value="ECO:0007669"/>
    <property type="project" value="TreeGrafter"/>
</dbReference>
<evidence type="ECO:0000259" key="7">
    <source>
        <dbReference type="Pfam" id="PF00551"/>
    </source>
</evidence>
<accession>A0A4V6ALJ2</accession>
<comment type="similarity">
    <text evidence="4 6">Belongs to the GART family.</text>
</comment>
<dbReference type="InterPro" id="IPR004607">
    <property type="entry name" value="GART"/>
</dbReference>
<evidence type="ECO:0000313" key="8">
    <source>
        <dbReference type="EMBL" id="TKS57075.1"/>
    </source>
</evidence>
<keyword evidence="9" id="KW-1185">Reference proteome</keyword>
<dbReference type="GO" id="GO:0004644">
    <property type="term" value="F:phosphoribosylglycinamide formyltransferase activity"/>
    <property type="evidence" value="ECO:0007669"/>
    <property type="project" value="UniProtKB-UniRule"/>
</dbReference>
<keyword evidence="2 6" id="KW-0808">Transferase</keyword>
<comment type="caution">
    <text evidence="6">Lacks conserved residue(s) required for the propagation of feature annotation.</text>
</comment>
<dbReference type="AlphaFoldDB" id="A0A4V6ALJ2"/>
<proteinExistence type="inferred from homology"/>
<dbReference type="Proteomes" id="UP000306552">
    <property type="component" value="Unassembled WGS sequence"/>
</dbReference>
<organism evidence="8 9">
    <name type="scientific">Mesohalobacter halotolerans</name>
    <dbReference type="NCBI Taxonomy" id="1883405"/>
    <lineage>
        <taxon>Bacteria</taxon>
        <taxon>Pseudomonadati</taxon>
        <taxon>Bacteroidota</taxon>
        <taxon>Flavobacteriia</taxon>
        <taxon>Flavobacteriales</taxon>
        <taxon>Flavobacteriaceae</taxon>
        <taxon>Mesohalobacter</taxon>
    </lineage>
</organism>
<dbReference type="InterPro" id="IPR036477">
    <property type="entry name" value="Formyl_transf_N_sf"/>
</dbReference>
<dbReference type="PANTHER" id="PTHR43369">
    <property type="entry name" value="PHOSPHORIBOSYLGLYCINAMIDE FORMYLTRANSFERASE"/>
    <property type="match status" value="1"/>
</dbReference>
<dbReference type="EMBL" id="SWMU01000001">
    <property type="protein sequence ID" value="TKS57075.1"/>
    <property type="molecule type" value="Genomic_DNA"/>
</dbReference>
<dbReference type="SUPFAM" id="SSF53328">
    <property type="entry name" value="Formyltransferase"/>
    <property type="match status" value="1"/>
</dbReference>
<evidence type="ECO:0000313" key="9">
    <source>
        <dbReference type="Proteomes" id="UP000306552"/>
    </source>
</evidence>
<gene>
    <name evidence="6" type="primary">purN</name>
    <name evidence="8" type="ORF">FCN74_01265</name>
</gene>
<name>A0A4V6ALJ2_9FLAO</name>
<dbReference type="PANTHER" id="PTHR43369:SF2">
    <property type="entry name" value="PHOSPHORIBOSYLGLYCINAMIDE FORMYLTRANSFERASE"/>
    <property type="match status" value="1"/>
</dbReference>
<evidence type="ECO:0000256" key="6">
    <source>
        <dbReference type="HAMAP-Rule" id="MF_01930"/>
    </source>
</evidence>
<dbReference type="GO" id="GO:0006189">
    <property type="term" value="P:'de novo' IMP biosynthetic process"/>
    <property type="evidence" value="ECO:0007669"/>
    <property type="project" value="UniProtKB-UniRule"/>
</dbReference>
<sequence length="200" mass="22383">MKKTFKKPTKKVALFASGKGSNALNIIKYFKDNSQVEIVAVFCNNPKAKVIEKAKAKGVEVVLFSKKDLQGVDEVLKKLEAFAIDLIVLAGFLLKIPKAIISRYPDKILNIHPALLPKYGGKGMYGKYVHQAVVENKEAETGITIHYVNENYDEGAIIFQARCKVTSNDTPDDVASKIRKLEMQYFPQVIEKTIKNNHTI</sequence>
<protein>
    <recommendedName>
        <fullName evidence="6">Phosphoribosylglycinamide formyltransferase</fullName>
        <ecNumber evidence="6">2.1.2.2</ecNumber>
    </recommendedName>
    <alternativeName>
        <fullName evidence="6">5'-phosphoribosylglycinamide transformylase</fullName>
    </alternativeName>
    <alternativeName>
        <fullName evidence="6">GAR transformylase</fullName>
        <shortName evidence="6">GART</shortName>
    </alternativeName>
</protein>
<dbReference type="PROSITE" id="PS00373">
    <property type="entry name" value="GART"/>
    <property type="match status" value="1"/>
</dbReference>
<comment type="caution">
    <text evidence="8">The sequence shown here is derived from an EMBL/GenBank/DDBJ whole genome shotgun (WGS) entry which is preliminary data.</text>
</comment>
<feature type="binding site" evidence="6">
    <location>
        <begin position="20"/>
        <end position="22"/>
    </location>
    <ligand>
        <name>N(1)-(5-phospho-beta-D-ribosyl)glycinamide</name>
        <dbReference type="ChEBI" id="CHEBI:143788"/>
    </ligand>
</feature>
<dbReference type="CDD" id="cd08645">
    <property type="entry name" value="FMT_core_GART"/>
    <property type="match status" value="1"/>
</dbReference>
<evidence type="ECO:0000256" key="2">
    <source>
        <dbReference type="ARBA" id="ARBA00022679"/>
    </source>
</evidence>
<dbReference type="InterPro" id="IPR001555">
    <property type="entry name" value="GART_AS"/>
</dbReference>
<feature type="domain" description="Formyl transferase N-terminal" evidence="7">
    <location>
        <begin position="10"/>
        <end position="190"/>
    </location>
</feature>